<sequence>MPCPHAFGIATLLKRAHPERSPITTQFVRITTRSSTYNTLNEIKEINDMGFEIAMPLAMGSGQVDPNKANDLGLLYDATPQDYVNLLCSMNFTRNQILTITSSSRYSCLNPSSDLNYPSFIVLYMNMTEMTIQTF</sequence>
<evidence type="ECO:0000313" key="2">
    <source>
        <dbReference type="Proteomes" id="UP001060215"/>
    </source>
</evidence>
<dbReference type="Proteomes" id="UP001060215">
    <property type="component" value="Chromosome 4"/>
</dbReference>
<name>A0ACC0HW26_9ERIC</name>
<comment type="caution">
    <text evidence="1">The sequence shown here is derived from an EMBL/GenBank/DDBJ whole genome shotgun (WGS) entry which is preliminary data.</text>
</comment>
<reference evidence="1 2" key="1">
    <citation type="journal article" date="2022" name="Plant J.">
        <title>Chromosome-level genome of Camellia lanceoleosa provides a valuable resource for understanding genome evolution and self-incompatibility.</title>
        <authorList>
            <person name="Gong W."/>
            <person name="Xiao S."/>
            <person name="Wang L."/>
            <person name="Liao Z."/>
            <person name="Chang Y."/>
            <person name="Mo W."/>
            <person name="Hu G."/>
            <person name="Li W."/>
            <person name="Zhao G."/>
            <person name="Zhu H."/>
            <person name="Hu X."/>
            <person name="Ji K."/>
            <person name="Xiang X."/>
            <person name="Song Q."/>
            <person name="Yuan D."/>
            <person name="Jin S."/>
            <person name="Zhang L."/>
        </authorList>
    </citation>
    <scope>NUCLEOTIDE SEQUENCE [LARGE SCALE GENOMIC DNA]</scope>
    <source>
        <strain evidence="1">SQ_2022a</strain>
    </source>
</reference>
<evidence type="ECO:0000313" key="1">
    <source>
        <dbReference type="EMBL" id="KAI8016650.1"/>
    </source>
</evidence>
<proteinExistence type="predicted"/>
<keyword evidence="2" id="KW-1185">Reference proteome</keyword>
<organism evidence="1 2">
    <name type="scientific">Camellia lanceoleosa</name>
    <dbReference type="NCBI Taxonomy" id="1840588"/>
    <lineage>
        <taxon>Eukaryota</taxon>
        <taxon>Viridiplantae</taxon>
        <taxon>Streptophyta</taxon>
        <taxon>Embryophyta</taxon>
        <taxon>Tracheophyta</taxon>
        <taxon>Spermatophyta</taxon>
        <taxon>Magnoliopsida</taxon>
        <taxon>eudicotyledons</taxon>
        <taxon>Gunneridae</taxon>
        <taxon>Pentapetalae</taxon>
        <taxon>asterids</taxon>
        <taxon>Ericales</taxon>
        <taxon>Theaceae</taxon>
        <taxon>Camellia</taxon>
    </lineage>
</organism>
<accession>A0ACC0HW26</accession>
<dbReference type="EMBL" id="CM045761">
    <property type="protein sequence ID" value="KAI8016650.1"/>
    <property type="molecule type" value="Genomic_DNA"/>
</dbReference>
<protein>
    <submittedName>
        <fullName evidence="1">Subtilisin-like protease SBT3</fullName>
    </submittedName>
</protein>
<gene>
    <name evidence="1" type="ORF">LOK49_LG05G03435</name>
</gene>